<gene>
    <name evidence="2" type="ORF">A2175_00330</name>
</gene>
<keyword evidence="1" id="KW-0472">Membrane</keyword>
<sequence>MNKKIVIILVAVVVFVGAGFYIYQNFFQLGWPEGEQKGMPPGAQQFTMPGEEKKASLVRNYPLIIKVINEGPAMYGRGGPGSQGSITDENLGEMKEIGFNTVQLLIIPEQQNNEFRIEPYSKAVLFNDIVKIKKANLAVWVTLSYASGPAPEQKIDAYDKFKIPFLEFIKETSKELEEYKVEYFSVHNEPELVFKNQGWGAAETKSALIDYFPTANATAREKFSGKIINKITELKYLSENKEVLNASLENVDIAAIDVGPPPGRMAIEFYKKEFDSYQTFAGFAKEKNVPWMVGEYWAYDYFQTPPDYVKQNQVKLAQASFDAYLKAIPEGVGYTWNDFSAFGLEPNGEATRLEVKSFFSKF</sequence>
<feature type="transmembrane region" description="Helical" evidence="1">
    <location>
        <begin position="5"/>
        <end position="23"/>
    </location>
</feature>
<name>A0A1G2E0A2_9BACT</name>
<comment type="caution">
    <text evidence="2">The sequence shown here is derived from an EMBL/GenBank/DDBJ whole genome shotgun (WGS) entry which is preliminary data.</text>
</comment>
<dbReference type="EMBL" id="MHLY01000007">
    <property type="protein sequence ID" value="OGZ18721.1"/>
    <property type="molecule type" value="Genomic_DNA"/>
</dbReference>
<dbReference type="SUPFAM" id="SSF51445">
    <property type="entry name" value="(Trans)glycosidases"/>
    <property type="match status" value="1"/>
</dbReference>
<keyword evidence="1" id="KW-0812">Transmembrane</keyword>
<dbReference type="STRING" id="1801663.A2175_00330"/>
<keyword evidence="1" id="KW-1133">Transmembrane helix</keyword>
<accession>A0A1G2E0A2</accession>
<evidence type="ECO:0000313" key="2">
    <source>
        <dbReference type="EMBL" id="OGZ18721.1"/>
    </source>
</evidence>
<protein>
    <recommendedName>
        <fullName evidence="4">Glycoside hydrolase family 5 domain-containing protein</fullName>
    </recommendedName>
</protein>
<dbReference type="InterPro" id="IPR017853">
    <property type="entry name" value="GH"/>
</dbReference>
<evidence type="ECO:0000256" key="1">
    <source>
        <dbReference type="SAM" id="Phobius"/>
    </source>
</evidence>
<reference evidence="2 3" key="1">
    <citation type="journal article" date="2016" name="Nat. Commun.">
        <title>Thousands of microbial genomes shed light on interconnected biogeochemical processes in an aquifer system.</title>
        <authorList>
            <person name="Anantharaman K."/>
            <person name="Brown C.T."/>
            <person name="Hug L.A."/>
            <person name="Sharon I."/>
            <person name="Castelle C.J."/>
            <person name="Probst A.J."/>
            <person name="Thomas B.C."/>
            <person name="Singh A."/>
            <person name="Wilkins M.J."/>
            <person name="Karaoz U."/>
            <person name="Brodie E.L."/>
            <person name="Williams K.H."/>
            <person name="Hubbard S.S."/>
            <person name="Banfield J.F."/>
        </authorList>
    </citation>
    <scope>NUCLEOTIDE SEQUENCE [LARGE SCALE GENOMIC DNA]</scope>
</reference>
<evidence type="ECO:0008006" key="4">
    <source>
        <dbReference type="Google" id="ProtNLM"/>
    </source>
</evidence>
<dbReference type="AlphaFoldDB" id="A0A1G2E0A2"/>
<dbReference type="Gene3D" id="3.20.20.80">
    <property type="entry name" value="Glycosidases"/>
    <property type="match status" value="1"/>
</dbReference>
<proteinExistence type="predicted"/>
<evidence type="ECO:0000313" key="3">
    <source>
        <dbReference type="Proteomes" id="UP000176755"/>
    </source>
</evidence>
<dbReference type="Proteomes" id="UP000176755">
    <property type="component" value="Unassembled WGS sequence"/>
</dbReference>
<organism evidence="2 3">
    <name type="scientific">Candidatus Nealsonbacteria bacterium RBG_13_42_11</name>
    <dbReference type="NCBI Taxonomy" id="1801663"/>
    <lineage>
        <taxon>Bacteria</taxon>
        <taxon>Candidatus Nealsoniibacteriota</taxon>
    </lineage>
</organism>